<evidence type="ECO:0000313" key="1">
    <source>
        <dbReference type="EMBL" id="SKA02580.1"/>
    </source>
</evidence>
<sequence length="134" mass="14144">MAFAHGSKAVFKVQNSSGTLTDISQYLTSISFSQEAETSETTTLGSTAKSYIPGLLDATISIEGVYDPMVDSTLGGIFGMTRTFEYYPQGTTTGNPKFTGTCILTSYNPETAVDEAGTFSAEFQVSGAVTRTTA</sequence>
<proteinExistence type="predicted"/>
<organism evidence="1 2">
    <name type="scientific">Carboxydocella sporoproducens DSM 16521</name>
    <dbReference type="NCBI Taxonomy" id="1121270"/>
    <lineage>
        <taxon>Bacteria</taxon>
        <taxon>Bacillati</taxon>
        <taxon>Bacillota</taxon>
        <taxon>Clostridia</taxon>
        <taxon>Eubacteriales</taxon>
        <taxon>Clostridiales Family XVI. Incertae Sedis</taxon>
        <taxon>Carboxydocella</taxon>
    </lineage>
</organism>
<dbReference type="Proteomes" id="UP000189933">
    <property type="component" value="Unassembled WGS sequence"/>
</dbReference>
<dbReference type="OrthoDB" id="4151701at2"/>
<protein>
    <submittedName>
        <fullName evidence="1">Phage tail tube protein</fullName>
    </submittedName>
</protein>
<reference evidence="2" key="1">
    <citation type="submission" date="2017-02" db="EMBL/GenBank/DDBJ databases">
        <authorList>
            <person name="Varghese N."/>
            <person name="Submissions S."/>
        </authorList>
    </citation>
    <scope>NUCLEOTIDE SEQUENCE [LARGE SCALE GENOMIC DNA]</scope>
    <source>
        <strain evidence="2">DSM 16521</strain>
    </source>
</reference>
<dbReference type="EMBL" id="FUXM01000018">
    <property type="protein sequence ID" value="SKA02580.1"/>
    <property type="molecule type" value="Genomic_DNA"/>
</dbReference>
<name>A0A1T4QFK5_9FIRM</name>
<gene>
    <name evidence="1" type="ORF">SAMN02745885_01657</name>
</gene>
<dbReference type="Pfam" id="PF06199">
    <property type="entry name" value="Phage_tail_2"/>
    <property type="match status" value="1"/>
</dbReference>
<evidence type="ECO:0000313" key="2">
    <source>
        <dbReference type="Proteomes" id="UP000189933"/>
    </source>
</evidence>
<accession>A0A1T4QFK5</accession>
<dbReference type="RefSeq" id="WP_078665704.1">
    <property type="nucleotide sequence ID" value="NZ_FUXM01000018.1"/>
</dbReference>
<dbReference type="Gene3D" id="4.10.410.40">
    <property type="match status" value="1"/>
</dbReference>
<dbReference type="InterPro" id="IPR011855">
    <property type="entry name" value="Phgtail_TP901_1"/>
</dbReference>
<dbReference type="AlphaFoldDB" id="A0A1T4QFK5"/>
<keyword evidence="2" id="KW-1185">Reference proteome</keyword>